<name>A0A9X2J4H6_9GAMM</name>
<dbReference type="Gene3D" id="3.40.630.30">
    <property type="match status" value="1"/>
</dbReference>
<dbReference type="SUPFAM" id="SSF55729">
    <property type="entry name" value="Acyl-CoA N-acyltransferases (Nat)"/>
    <property type="match status" value="1"/>
</dbReference>
<sequence length="160" mass="18549">MRHLEYRKLNEIEPKKLLSLLNKKTTRQHLVDHAPFNPESIAEWINSKVDTDFRHGCRVRAITIDKQLAGWCGIQLEGQNYEIAIVIEDIYWGLGRPVFFEMMSWAKELGHTIIHIHLLNTRPEYNFLKKIAKKVYQSDILGGKFTTYEIEVGQGGLKVG</sequence>
<reference evidence="1" key="1">
    <citation type="journal article" date="2022" name="Arch. Microbiol.">
        <title>Microbulbifer okhotskensis sp. nov., isolated from a deep bottom sediment of the Okhotsk Sea.</title>
        <authorList>
            <person name="Romanenko L."/>
            <person name="Kurilenko V."/>
            <person name="Otstavnykh N."/>
            <person name="Velansky P."/>
            <person name="Isaeva M."/>
            <person name="Mikhailov V."/>
        </authorList>
    </citation>
    <scope>NUCLEOTIDE SEQUENCE</scope>
    <source>
        <strain evidence="1">OS29</strain>
    </source>
</reference>
<dbReference type="RefSeq" id="WP_252464552.1">
    <property type="nucleotide sequence ID" value="NZ_JALBWM010000007.1"/>
</dbReference>
<dbReference type="Proteomes" id="UP001139028">
    <property type="component" value="Unassembled WGS sequence"/>
</dbReference>
<gene>
    <name evidence="1" type="ORF">MO867_03225</name>
</gene>
<dbReference type="EMBL" id="JALBWM010000007">
    <property type="protein sequence ID" value="MCO1333344.1"/>
    <property type="molecule type" value="Genomic_DNA"/>
</dbReference>
<evidence type="ECO:0000313" key="1">
    <source>
        <dbReference type="EMBL" id="MCO1333344.1"/>
    </source>
</evidence>
<protein>
    <submittedName>
        <fullName evidence="1">N-acetyltransferase</fullName>
    </submittedName>
</protein>
<accession>A0A9X2J4H6</accession>
<keyword evidence="2" id="KW-1185">Reference proteome</keyword>
<dbReference type="AlphaFoldDB" id="A0A9X2J4H6"/>
<proteinExistence type="predicted"/>
<comment type="caution">
    <text evidence="1">The sequence shown here is derived from an EMBL/GenBank/DDBJ whole genome shotgun (WGS) entry which is preliminary data.</text>
</comment>
<evidence type="ECO:0000313" key="2">
    <source>
        <dbReference type="Proteomes" id="UP001139028"/>
    </source>
</evidence>
<organism evidence="1 2">
    <name type="scientific">Microbulbifer okhotskensis</name>
    <dbReference type="NCBI Taxonomy" id="2926617"/>
    <lineage>
        <taxon>Bacteria</taxon>
        <taxon>Pseudomonadati</taxon>
        <taxon>Pseudomonadota</taxon>
        <taxon>Gammaproteobacteria</taxon>
        <taxon>Cellvibrionales</taxon>
        <taxon>Microbulbiferaceae</taxon>
        <taxon>Microbulbifer</taxon>
    </lineage>
</organism>
<dbReference type="InterPro" id="IPR016181">
    <property type="entry name" value="Acyl_CoA_acyltransferase"/>
</dbReference>